<dbReference type="STRING" id="411154.GFO_0756"/>
<accession>A0LZD8</accession>
<dbReference type="EMBL" id="CU207366">
    <property type="protein sequence ID" value="CAL65733.1"/>
    <property type="molecule type" value="Genomic_DNA"/>
</dbReference>
<name>A0LZD8_CHRFK</name>
<dbReference type="PANTHER" id="PTHR38468:SF1">
    <property type="entry name" value="SLL0939 PROTEIN"/>
    <property type="match status" value="1"/>
</dbReference>
<dbReference type="PANTHER" id="PTHR38468">
    <property type="entry name" value="SLL0939 PROTEIN"/>
    <property type="match status" value="1"/>
</dbReference>
<keyword evidence="1" id="KW-1133">Transmembrane helix</keyword>
<gene>
    <name evidence="2" type="ordered locus">GFO_0756</name>
</gene>
<dbReference type="InterPro" id="IPR012427">
    <property type="entry name" value="DUF1622"/>
</dbReference>
<evidence type="ECO:0000256" key="1">
    <source>
        <dbReference type="SAM" id="Phobius"/>
    </source>
</evidence>
<protein>
    <recommendedName>
        <fullName evidence="4">DUF1622 domain-containing protein</fullName>
    </recommendedName>
</protein>
<reference evidence="2 3" key="1">
    <citation type="journal article" date="2006" name="Environ. Microbiol.">
        <title>Whole genome analysis of the marine Bacteroidetes'Gramella forsetii' reveals adaptations to degradation of polymeric organic matter.</title>
        <authorList>
            <person name="Bauer M."/>
            <person name="Kube M."/>
            <person name="Teeling H."/>
            <person name="Richter M."/>
            <person name="Lombardot T."/>
            <person name="Allers E."/>
            <person name="Wuerdemann C.A."/>
            <person name="Quast C."/>
            <person name="Kuhl H."/>
            <person name="Knaust F."/>
            <person name="Woebken D."/>
            <person name="Bischof K."/>
            <person name="Mussmann M."/>
            <person name="Choudhuri J.V."/>
            <person name="Meyer F."/>
            <person name="Reinhardt R."/>
            <person name="Amann R.I."/>
            <person name="Gloeckner F.O."/>
        </authorList>
    </citation>
    <scope>NUCLEOTIDE SEQUENCE [LARGE SCALE GENOMIC DNA]</scope>
    <source>
        <strain evidence="2 3">KT0803</strain>
    </source>
</reference>
<organism evidence="2 3">
    <name type="scientific">Christiangramia forsetii (strain DSM 17595 / CGMCC 1.15422 / KT0803)</name>
    <name type="common">Gramella forsetii</name>
    <dbReference type="NCBI Taxonomy" id="411154"/>
    <lineage>
        <taxon>Bacteria</taxon>
        <taxon>Pseudomonadati</taxon>
        <taxon>Bacteroidota</taxon>
        <taxon>Flavobacteriia</taxon>
        <taxon>Flavobacteriales</taxon>
        <taxon>Flavobacteriaceae</taxon>
        <taxon>Christiangramia</taxon>
    </lineage>
</organism>
<evidence type="ECO:0000313" key="3">
    <source>
        <dbReference type="Proteomes" id="UP000000755"/>
    </source>
</evidence>
<proteinExistence type="predicted"/>
<dbReference type="eggNOG" id="COG4828">
    <property type="taxonomic scope" value="Bacteria"/>
</dbReference>
<keyword evidence="1" id="KW-0472">Membrane</keyword>
<feature type="transmembrane region" description="Helical" evidence="1">
    <location>
        <begin position="72"/>
        <end position="90"/>
    </location>
</feature>
<evidence type="ECO:0000313" key="2">
    <source>
        <dbReference type="EMBL" id="CAL65733.1"/>
    </source>
</evidence>
<dbReference type="KEGG" id="gfo:GFO_0756"/>
<dbReference type="Pfam" id="PF07784">
    <property type="entry name" value="DUF1622"/>
    <property type="match status" value="1"/>
</dbReference>
<dbReference type="Proteomes" id="UP000000755">
    <property type="component" value="Chromosome"/>
</dbReference>
<feature type="transmembrane region" description="Helical" evidence="1">
    <location>
        <begin position="25"/>
        <end position="51"/>
    </location>
</feature>
<dbReference type="AlphaFoldDB" id="A0LZD8"/>
<keyword evidence="1" id="KW-0812">Transmembrane</keyword>
<sequence>MDQWSISKAIFGKLNMENIKFYIEYVARIIEVGGVLTILVGTLLALGKFLFAQQKAKKRSYKLLRQELGKGILLGLEILVAADIIATVVTEPTMDKVLTLGVIVLIRTFLSLSIELEIEGKFPWQREPSDKHLDQDL</sequence>
<evidence type="ECO:0008006" key="4">
    <source>
        <dbReference type="Google" id="ProtNLM"/>
    </source>
</evidence>
<dbReference type="HOGENOM" id="CLU_136765_0_0_10"/>